<dbReference type="AlphaFoldDB" id="A0A132BV26"/>
<name>A0A132BV26_9RHOB</name>
<keyword evidence="3" id="KW-0813">Transport</keyword>
<dbReference type="InterPro" id="IPR004682">
    <property type="entry name" value="TRAP_DctP"/>
</dbReference>
<comment type="caution">
    <text evidence="7">The sequence shown here is derived from an EMBL/GenBank/DDBJ whole genome shotgun (WGS) entry which is preliminary data.</text>
</comment>
<comment type="subcellular location">
    <subcellularLocation>
        <location evidence="1">Periplasm</location>
    </subcellularLocation>
</comment>
<dbReference type="Pfam" id="PF03480">
    <property type="entry name" value="DctP"/>
    <property type="match status" value="1"/>
</dbReference>
<sequence length="334" mass="36473">MKFLTAAATALALTVTAGAASADACDDGEIVVKFSHVTNTDKHPKGIAASLLEQRVNDEMNGTMCMVVYPNSTLYDDNKVLEAMLQGDVQLAAPSLSKFEKFTKQFRLFDLPFMFKNIDAVDAFQASDNGQAMLDSMQRRGLQGLGYWHNGMKQMSANKPLLMPEDANGLKFRVQSSDVLVAQMEAIGGSPQKMAFSEVYGALQQGVVDGQENTWSNIYGRKFFEVQDGVTETNHGALDYLVVASVDWLDSLDADVRDQFLTIMSEVTDARNSESTKVNNEAKEAIIAAGGTVRQLTPEQRQAWVDAMKPVWEQFSGDVGQDMIDAAQAINAGL</sequence>
<dbReference type="RefSeq" id="WP_068245067.1">
    <property type="nucleotide sequence ID" value="NZ_LPUY01000077.1"/>
</dbReference>
<dbReference type="PATRIC" id="fig|1768241.3.peg.3024"/>
<feature type="signal peptide" evidence="6">
    <location>
        <begin position="1"/>
        <end position="19"/>
    </location>
</feature>
<reference evidence="7 8" key="1">
    <citation type="submission" date="2015-12" db="EMBL/GenBank/DDBJ databases">
        <title>Genome sequence of the marine Rhodobacteraceae strain O3.65, Candidatus Tritonibacter horizontis.</title>
        <authorList>
            <person name="Poehlein A."/>
            <person name="Giebel H.A."/>
            <person name="Voget S."/>
            <person name="Brinkhoff T."/>
        </authorList>
    </citation>
    <scope>NUCLEOTIDE SEQUENCE [LARGE SCALE GENOMIC DNA]</scope>
    <source>
        <strain evidence="7 8">O3.65</strain>
    </source>
</reference>
<dbReference type="FunFam" id="3.40.190.170:FF:000001">
    <property type="entry name" value="TRAP dicarboxylate transporter, DctP subunit"/>
    <property type="match status" value="1"/>
</dbReference>
<keyword evidence="5" id="KW-0574">Periplasm</keyword>
<protein>
    <submittedName>
        <fullName evidence="7">C4-dicarboxylate-binding periplasmic protein</fullName>
    </submittedName>
</protein>
<dbReference type="PANTHER" id="PTHR33376:SF7">
    <property type="entry name" value="C4-DICARBOXYLATE-BINDING PROTEIN DCTB"/>
    <property type="match status" value="1"/>
</dbReference>
<dbReference type="Gene3D" id="3.40.190.170">
    <property type="entry name" value="Bacterial extracellular solute-binding protein, family 7"/>
    <property type="match status" value="1"/>
</dbReference>
<evidence type="ECO:0000256" key="4">
    <source>
        <dbReference type="ARBA" id="ARBA00022729"/>
    </source>
</evidence>
<dbReference type="GO" id="GO:0030288">
    <property type="term" value="C:outer membrane-bounded periplasmic space"/>
    <property type="evidence" value="ECO:0007669"/>
    <property type="project" value="InterPro"/>
</dbReference>
<organism evidence="7 8">
    <name type="scientific">Tritonibacter horizontis</name>
    <dbReference type="NCBI Taxonomy" id="1768241"/>
    <lineage>
        <taxon>Bacteria</taxon>
        <taxon>Pseudomonadati</taxon>
        <taxon>Pseudomonadota</taxon>
        <taxon>Alphaproteobacteria</taxon>
        <taxon>Rhodobacterales</taxon>
        <taxon>Paracoccaceae</taxon>
        <taxon>Tritonibacter</taxon>
    </lineage>
</organism>
<dbReference type="EMBL" id="LPUY01000077">
    <property type="protein sequence ID" value="KUP92249.1"/>
    <property type="molecule type" value="Genomic_DNA"/>
</dbReference>
<gene>
    <name evidence="7" type="primary">dctP_4</name>
    <name evidence="7" type="ORF">TRIHO_28870</name>
</gene>
<evidence type="ECO:0000256" key="6">
    <source>
        <dbReference type="SAM" id="SignalP"/>
    </source>
</evidence>
<dbReference type="NCBIfam" id="NF037995">
    <property type="entry name" value="TRAP_S1"/>
    <property type="match status" value="1"/>
</dbReference>
<dbReference type="OrthoDB" id="8673861at2"/>
<dbReference type="InterPro" id="IPR038404">
    <property type="entry name" value="TRAP_DctP_sf"/>
</dbReference>
<dbReference type="InterPro" id="IPR018389">
    <property type="entry name" value="DctP_fam"/>
</dbReference>
<evidence type="ECO:0000256" key="1">
    <source>
        <dbReference type="ARBA" id="ARBA00004418"/>
    </source>
</evidence>
<accession>A0A132BV26</accession>
<proteinExistence type="inferred from homology"/>
<dbReference type="PIRSF" id="PIRSF006470">
    <property type="entry name" value="DctB"/>
    <property type="match status" value="1"/>
</dbReference>
<keyword evidence="8" id="KW-1185">Reference proteome</keyword>
<dbReference type="GO" id="GO:0015740">
    <property type="term" value="P:C4-dicarboxylate transport"/>
    <property type="evidence" value="ECO:0007669"/>
    <property type="project" value="TreeGrafter"/>
</dbReference>
<dbReference type="NCBIfam" id="TIGR00787">
    <property type="entry name" value="dctP"/>
    <property type="match status" value="1"/>
</dbReference>
<dbReference type="GO" id="GO:0055085">
    <property type="term" value="P:transmembrane transport"/>
    <property type="evidence" value="ECO:0007669"/>
    <property type="project" value="InterPro"/>
</dbReference>
<comment type="similarity">
    <text evidence="2">Belongs to the bacterial solute-binding protein 7 family.</text>
</comment>
<dbReference type="PANTHER" id="PTHR33376">
    <property type="match status" value="1"/>
</dbReference>
<evidence type="ECO:0000256" key="5">
    <source>
        <dbReference type="ARBA" id="ARBA00022764"/>
    </source>
</evidence>
<feature type="chain" id="PRO_5007288552" evidence="6">
    <location>
        <begin position="20"/>
        <end position="334"/>
    </location>
</feature>
<evidence type="ECO:0000313" key="7">
    <source>
        <dbReference type="EMBL" id="KUP92249.1"/>
    </source>
</evidence>
<evidence type="ECO:0000256" key="3">
    <source>
        <dbReference type="ARBA" id="ARBA00022448"/>
    </source>
</evidence>
<evidence type="ECO:0000313" key="8">
    <source>
        <dbReference type="Proteomes" id="UP000068382"/>
    </source>
</evidence>
<keyword evidence="4 6" id="KW-0732">Signal</keyword>
<dbReference type="Proteomes" id="UP000068382">
    <property type="component" value="Unassembled WGS sequence"/>
</dbReference>
<evidence type="ECO:0000256" key="2">
    <source>
        <dbReference type="ARBA" id="ARBA00009023"/>
    </source>
</evidence>